<dbReference type="RefSeq" id="XP_008879821.1">
    <property type="nucleotide sequence ID" value="XM_008881599.1"/>
</dbReference>
<dbReference type="OrthoDB" id="57567at2759"/>
<protein>
    <submittedName>
        <fullName evidence="1">Uncharacterized protein</fullName>
    </submittedName>
</protein>
<dbReference type="VEuPathDB" id="FungiDB:H310_13936"/>
<proteinExistence type="predicted"/>
<organism evidence="1">
    <name type="scientific">Aphanomyces invadans</name>
    <dbReference type="NCBI Taxonomy" id="157072"/>
    <lineage>
        <taxon>Eukaryota</taxon>
        <taxon>Sar</taxon>
        <taxon>Stramenopiles</taxon>
        <taxon>Oomycota</taxon>
        <taxon>Saprolegniomycetes</taxon>
        <taxon>Saprolegniales</taxon>
        <taxon>Verrucalvaceae</taxon>
        <taxon>Aphanomyces</taxon>
    </lineage>
</organism>
<reference evidence="1" key="1">
    <citation type="submission" date="2013-12" db="EMBL/GenBank/DDBJ databases">
        <title>The Genome Sequence of Aphanomyces invadans NJM9701.</title>
        <authorList>
            <consortium name="The Broad Institute Genomics Platform"/>
            <person name="Russ C."/>
            <person name="Tyler B."/>
            <person name="van West P."/>
            <person name="Dieguez-Uribeondo J."/>
            <person name="Young S.K."/>
            <person name="Zeng Q."/>
            <person name="Gargeya S."/>
            <person name="Fitzgerald M."/>
            <person name="Abouelleil A."/>
            <person name="Alvarado L."/>
            <person name="Chapman S.B."/>
            <person name="Gainer-Dewar J."/>
            <person name="Goldberg J."/>
            <person name="Griggs A."/>
            <person name="Gujja S."/>
            <person name="Hansen M."/>
            <person name="Howarth C."/>
            <person name="Imamovic A."/>
            <person name="Ireland A."/>
            <person name="Larimer J."/>
            <person name="McCowan C."/>
            <person name="Murphy C."/>
            <person name="Pearson M."/>
            <person name="Poon T.W."/>
            <person name="Priest M."/>
            <person name="Roberts A."/>
            <person name="Saif S."/>
            <person name="Shea T."/>
            <person name="Sykes S."/>
            <person name="Wortman J."/>
            <person name="Nusbaum C."/>
            <person name="Birren B."/>
        </authorList>
    </citation>
    <scope>NUCLEOTIDE SEQUENCE [LARGE SCALE GENOMIC DNA]</scope>
    <source>
        <strain evidence="1">NJM9701</strain>
    </source>
</reference>
<evidence type="ECO:0000313" key="1">
    <source>
        <dbReference type="EMBL" id="ETV91553.1"/>
    </source>
</evidence>
<dbReference type="eggNOG" id="ENOG502RMVZ">
    <property type="taxonomic scope" value="Eukaryota"/>
</dbReference>
<name>A0A024TBY6_9STRA</name>
<accession>A0A024TBY6</accession>
<sequence>MWEQVEVRGDIVGLPLRLRVRFIHDGTCSVEVMDCPDEVGFDNIAIWDTSYCVRQRTKHLQGFISIAAGPVVAQLRFVGNYDPDDGTLIGKWFDCLHVDHTTGEFHFERTDGPTRPPNREFDENLASLTPLVPGQYLFRGAAVGGNGRIYHSRMVIQLRIDGTVTGTVQERLYPQTCIITGQWSAHQLGWHMKYAADGNVSEYLYYGTPTRRQLRGLWQLAEVDSVESLARESGHFDYALVAAHRQWSRDVHHTFPTAFRRVARTVLLSKPTNSSTHAPSRSRPGVLLPADIWCQVFSFVHSEWWTPL</sequence>
<dbReference type="AlphaFoldDB" id="A0A024TBY6"/>
<gene>
    <name evidence="1" type="ORF">H310_13936</name>
</gene>
<dbReference type="EMBL" id="KI914009">
    <property type="protein sequence ID" value="ETV91553.1"/>
    <property type="molecule type" value="Genomic_DNA"/>
</dbReference>
<dbReference type="GeneID" id="20090986"/>